<dbReference type="STRING" id="126156.SAMN05421670_0921"/>
<sequence>MNKIERLIDQLELLEFLLETRLNDEQDKFEEDFSKNSFRLLGKLEKIENKL</sequence>
<dbReference type="Proteomes" id="UP000198734">
    <property type="component" value="Unassembled WGS sequence"/>
</dbReference>
<dbReference type="EMBL" id="FOXU01000001">
    <property type="protein sequence ID" value="SFQ09595.1"/>
    <property type="molecule type" value="Genomic_DNA"/>
</dbReference>
<keyword evidence="2" id="KW-1185">Reference proteome</keyword>
<reference evidence="2" key="1">
    <citation type="submission" date="2016-10" db="EMBL/GenBank/DDBJ databases">
        <authorList>
            <person name="Varghese N."/>
            <person name="Submissions S."/>
        </authorList>
    </citation>
    <scope>NUCLEOTIDE SEQUENCE [LARGE SCALE GENOMIC DNA]</scope>
    <source>
        <strain evidence="2">DSM 11706</strain>
    </source>
</reference>
<evidence type="ECO:0000313" key="2">
    <source>
        <dbReference type="Proteomes" id="UP000198734"/>
    </source>
</evidence>
<protein>
    <submittedName>
        <fullName evidence="1">Uncharacterized protein</fullName>
    </submittedName>
</protein>
<proteinExistence type="predicted"/>
<gene>
    <name evidence="1" type="ORF">SAMN05421670_0921</name>
</gene>
<name>A0A1I5VQ34_9BACI</name>
<dbReference type="RefSeq" id="WP_175496162.1">
    <property type="nucleotide sequence ID" value="NZ_CP183885.1"/>
</dbReference>
<accession>A0A1I5VQ34</accession>
<organism evidence="1 2">
    <name type="scientific">Psychrobacillus psychrotolerans</name>
    <dbReference type="NCBI Taxonomy" id="126156"/>
    <lineage>
        <taxon>Bacteria</taxon>
        <taxon>Bacillati</taxon>
        <taxon>Bacillota</taxon>
        <taxon>Bacilli</taxon>
        <taxon>Bacillales</taxon>
        <taxon>Bacillaceae</taxon>
        <taxon>Psychrobacillus</taxon>
    </lineage>
</organism>
<evidence type="ECO:0000313" key="1">
    <source>
        <dbReference type="EMBL" id="SFQ09595.1"/>
    </source>
</evidence>
<dbReference type="AlphaFoldDB" id="A0A1I5VQ34"/>